<dbReference type="CDD" id="cd04301">
    <property type="entry name" value="NAT_SF"/>
    <property type="match status" value="1"/>
</dbReference>
<evidence type="ECO:0000259" key="4">
    <source>
        <dbReference type="PROSITE" id="PS51186"/>
    </source>
</evidence>
<dbReference type="InterPro" id="IPR000182">
    <property type="entry name" value="GNAT_dom"/>
</dbReference>
<dbReference type="InterPro" id="IPR016181">
    <property type="entry name" value="Acyl_CoA_acyltransferase"/>
</dbReference>
<dbReference type="EMBL" id="FMIC01000002">
    <property type="protein sequence ID" value="SCL64595.1"/>
    <property type="molecule type" value="Genomic_DNA"/>
</dbReference>
<evidence type="ECO:0000256" key="1">
    <source>
        <dbReference type="ARBA" id="ARBA00008694"/>
    </source>
</evidence>
<dbReference type="InterPro" id="IPR051016">
    <property type="entry name" value="Diverse_Substrate_AcTransf"/>
</dbReference>
<accession>A0A1C6VEC3</accession>
<keyword evidence="2 5" id="KW-0808">Transferase</keyword>
<dbReference type="STRING" id="47871.GA0070608_2980"/>
<evidence type="ECO:0000256" key="3">
    <source>
        <dbReference type="ARBA" id="ARBA00023315"/>
    </source>
</evidence>
<evidence type="ECO:0000313" key="6">
    <source>
        <dbReference type="Proteomes" id="UP000199343"/>
    </source>
</evidence>
<dbReference type="PANTHER" id="PTHR10545">
    <property type="entry name" value="DIAMINE N-ACETYLTRANSFERASE"/>
    <property type="match status" value="1"/>
</dbReference>
<dbReference type="FunFam" id="3.40.630.30:FF:000064">
    <property type="entry name" value="GNAT family acetyltransferase"/>
    <property type="match status" value="1"/>
</dbReference>
<dbReference type="AlphaFoldDB" id="A0A1C6VEC3"/>
<sequence>MTLTGPSIRPARPEDVPAVVAMVHELAEYERAADQCHLTEEQLTAALFATAPGRGAASDAPGWSSRSPAPALHGHVAVDGQDQPIGFALWFLNFSTWAGVHGIYLEDLYVRPVARGTGAGRSLLATLAAICVERGYQRLEWWMLDWNPAAGFYASIDAQPMKEWVPYRLSGDALTGLATQARGGPHTSGPPSG</sequence>
<dbReference type="Proteomes" id="UP000199343">
    <property type="component" value="Unassembled WGS sequence"/>
</dbReference>
<dbReference type="RefSeq" id="WP_425413231.1">
    <property type="nucleotide sequence ID" value="NZ_FMIC01000002.1"/>
</dbReference>
<dbReference type="Pfam" id="PF00583">
    <property type="entry name" value="Acetyltransf_1"/>
    <property type="match status" value="1"/>
</dbReference>
<dbReference type="PROSITE" id="PS51186">
    <property type="entry name" value="GNAT"/>
    <property type="match status" value="1"/>
</dbReference>
<feature type="domain" description="N-acetyltransferase" evidence="4">
    <location>
        <begin position="6"/>
        <end position="172"/>
    </location>
</feature>
<gene>
    <name evidence="5" type="ORF">GA0070608_2980</name>
</gene>
<reference evidence="5 6" key="1">
    <citation type="submission" date="2016-06" db="EMBL/GenBank/DDBJ databases">
        <authorList>
            <person name="Kjaerup R.B."/>
            <person name="Dalgaard T.S."/>
            <person name="Juul-Madsen H.R."/>
        </authorList>
    </citation>
    <scope>NUCLEOTIDE SEQUENCE [LARGE SCALE GENOMIC DNA]</scope>
    <source>
        <strain evidence="5 6">DSM 43363</strain>
    </source>
</reference>
<evidence type="ECO:0000256" key="2">
    <source>
        <dbReference type="ARBA" id="ARBA00022679"/>
    </source>
</evidence>
<protein>
    <submittedName>
        <fullName evidence="5">Acetyltransferase (GNAT) family protein</fullName>
    </submittedName>
</protein>
<dbReference type="GO" id="GO:0008080">
    <property type="term" value="F:N-acetyltransferase activity"/>
    <property type="evidence" value="ECO:0007669"/>
    <property type="project" value="UniProtKB-ARBA"/>
</dbReference>
<dbReference type="Gene3D" id="3.40.630.30">
    <property type="match status" value="1"/>
</dbReference>
<dbReference type="SUPFAM" id="SSF55729">
    <property type="entry name" value="Acyl-CoA N-acyltransferases (Nat)"/>
    <property type="match status" value="1"/>
</dbReference>
<organism evidence="5 6">
    <name type="scientific">Micromonospora peucetia</name>
    <dbReference type="NCBI Taxonomy" id="47871"/>
    <lineage>
        <taxon>Bacteria</taxon>
        <taxon>Bacillati</taxon>
        <taxon>Actinomycetota</taxon>
        <taxon>Actinomycetes</taxon>
        <taxon>Micromonosporales</taxon>
        <taxon>Micromonosporaceae</taxon>
        <taxon>Micromonospora</taxon>
    </lineage>
</organism>
<keyword evidence="3" id="KW-0012">Acyltransferase</keyword>
<proteinExistence type="inferred from homology"/>
<comment type="similarity">
    <text evidence="1">Belongs to the acetyltransferase family.</text>
</comment>
<dbReference type="PANTHER" id="PTHR10545:SF29">
    <property type="entry name" value="GH14572P-RELATED"/>
    <property type="match status" value="1"/>
</dbReference>
<evidence type="ECO:0000313" key="5">
    <source>
        <dbReference type="EMBL" id="SCL64595.1"/>
    </source>
</evidence>
<name>A0A1C6VEC3_9ACTN</name>